<accession>A0A9N9XFG1</accession>
<dbReference type="AlphaFoldDB" id="A0A9N9XFG1"/>
<proteinExistence type="predicted"/>
<organism evidence="1 2">
    <name type="scientific">Diabrotica balteata</name>
    <name type="common">Banded cucumber beetle</name>
    <dbReference type="NCBI Taxonomy" id="107213"/>
    <lineage>
        <taxon>Eukaryota</taxon>
        <taxon>Metazoa</taxon>
        <taxon>Ecdysozoa</taxon>
        <taxon>Arthropoda</taxon>
        <taxon>Hexapoda</taxon>
        <taxon>Insecta</taxon>
        <taxon>Pterygota</taxon>
        <taxon>Neoptera</taxon>
        <taxon>Endopterygota</taxon>
        <taxon>Coleoptera</taxon>
        <taxon>Polyphaga</taxon>
        <taxon>Cucujiformia</taxon>
        <taxon>Chrysomeloidea</taxon>
        <taxon>Chrysomelidae</taxon>
        <taxon>Galerucinae</taxon>
        <taxon>Diabroticina</taxon>
        <taxon>Diabroticites</taxon>
        <taxon>Diabrotica</taxon>
    </lineage>
</organism>
<dbReference type="EMBL" id="OU898279">
    <property type="protein sequence ID" value="CAG9834022.1"/>
    <property type="molecule type" value="Genomic_DNA"/>
</dbReference>
<sequence>MERQMLGISLKDRKRNQWIRTRTKTVDAIEQAVKLIWK</sequence>
<reference evidence="1" key="1">
    <citation type="submission" date="2022-01" db="EMBL/GenBank/DDBJ databases">
        <authorList>
            <person name="King R."/>
        </authorList>
    </citation>
    <scope>NUCLEOTIDE SEQUENCE</scope>
</reference>
<dbReference type="Proteomes" id="UP001153709">
    <property type="component" value="Chromosome 4"/>
</dbReference>
<protein>
    <submittedName>
        <fullName evidence="1">Uncharacterized protein</fullName>
    </submittedName>
</protein>
<evidence type="ECO:0000313" key="2">
    <source>
        <dbReference type="Proteomes" id="UP001153709"/>
    </source>
</evidence>
<gene>
    <name evidence="1" type="ORF">DIABBA_LOCUS7373</name>
</gene>
<dbReference type="OrthoDB" id="6774867at2759"/>
<name>A0A9N9XFG1_DIABA</name>
<keyword evidence="2" id="KW-1185">Reference proteome</keyword>
<evidence type="ECO:0000313" key="1">
    <source>
        <dbReference type="EMBL" id="CAG9834022.1"/>
    </source>
</evidence>